<dbReference type="GO" id="GO:0042158">
    <property type="term" value="P:lipoprotein biosynthetic process"/>
    <property type="evidence" value="ECO:0007669"/>
    <property type="project" value="UniProtKB-UniRule"/>
</dbReference>
<evidence type="ECO:0000256" key="6">
    <source>
        <dbReference type="ARBA" id="ARBA00023136"/>
    </source>
</evidence>
<dbReference type="GO" id="GO:0016410">
    <property type="term" value="F:N-acyltransferase activity"/>
    <property type="evidence" value="ECO:0007669"/>
    <property type="project" value="UniProtKB-UniRule"/>
</dbReference>
<dbReference type="AlphaFoldDB" id="A0AAW9HA77"/>
<evidence type="ECO:0000256" key="3">
    <source>
        <dbReference type="ARBA" id="ARBA00022679"/>
    </source>
</evidence>
<comment type="function">
    <text evidence="8">Catalyzes the phospholipid dependent N-acylation of the N-terminal cysteine of apolipoprotein, the last step in lipoprotein maturation.</text>
</comment>
<dbReference type="GeneID" id="92814163"/>
<dbReference type="NCBIfam" id="TIGR00546">
    <property type="entry name" value="lnt"/>
    <property type="match status" value="1"/>
</dbReference>
<feature type="transmembrane region" description="Helical" evidence="8">
    <location>
        <begin position="76"/>
        <end position="98"/>
    </location>
</feature>
<evidence type="ECO:0000256" key="9">
    <source>
        <dbReference type="SAM" id="MobiDB-lite"/>
    </source>
</evidence>
<evidence type="ECO:0000313" key="13">
    <source>
        <dbReference type="Proteomes" id="UP001284901"/>
    </source>
</evidence>
<dbReference type="EMBL" id="JAWNFY010000001">
    <property type="protein sequence ID" value="MDY5145408.1"/>
    <property type="molecule type" value="Genomic_DNA"/>
</dbReference>
<organism evidence="11 14">
    <name type="scientific">Actinotignum timonense</name>
    <dbReference type="NCBI Taxonomy" id="1870995"/>
    <lineage>
        <taxon>Bacteria</taxon>
        <taxon>Bacillati</taxon>
        <taxon>Actinomycetota</taxon>
        <taxon>Actinomycetes</taxon>
        <taxon>Actinomycetales</taxon>
        <taxon>Actinomycetaceae</taxon>
        <taxon>Actinotignum</taxon>
    </lineage>
</organism>
<feature type="domain" description="CN hydrolase" evidence="10">
    <location>
        <begin position="215"/>
        <end position="500"/>
    </location>
</feature>
<dbReference type="Proteomes" id="UP001284901">
    <property type="component" value="Unassembled WGS sequence"/>
</dbReference>
<name>A0AAW9HA77_9ACTO</name>
<dbReference type="PANTHER" id="PTHR38686:SF1">
    <property type="entry name" value="APOLIPOPROTEIN N-ACYLTRANSFERASE"/>
    <property type="match status" value="1"/>
</dbReference>
<dbReference type="InterPro" id="IPR004563">
    <property type="entry name" value="Apolipo_AcylTrfase"/>
</dbReference>
<proteinExistence type="inferred from homology"/>
<dbReference type="EC" id="2.3.1.269" evidence="8"/>
<dbReference type="InterPro" id="IPR036526">
    <property type="entry name" value="C-N_Hydrolase_sf"/>
</dbReference>
<evidence type="ECO:0000313" key="12">
    <source>
        <dbReference type="EMBL" id="MDY5145408.1"/>
    </source>
</evidence>
<dbReference type="Gene3D" id="3.60.110.10">
    <property type="entry name" value="Carbon-nitrogen hydrolase"/>
    <property type="match status" value="1"/>
</dbReference>
<evidence type="ECO:0000313" key="14">
    <source>
        <dbReference type="Proteomes" id="UP001288320"/>
    </source>
</evidence>
<dbReference type="CDD" id="cd07571">
    <property type="entry name" value="ALP_N-acyl_transferase"/>
    <property type="match status" value="1"/>
</dbReference>
<feature type="transmembrane region" description="Helical" evidence="8">
    <location>
        <begin position="517"/>
        <end position="536"/>
    </location>
</feature>
<dbReference type="InterPro" id="IPR003010">
    <property type="entry name" value="C-N_Hydrolase"/>
</dbReference>
<evidence type="ECO:0000313" key="11">
    <source>
        <dbReference type="EMBL" id="MDY5140025.1"/>
    </source>
</evidence>
<keyword evidence="6 8" id="KW-0472">Membrane</keyword>
<keyword evidence="4 8" id="KW-0812">Transmembrane</keyword>
<comment type="catalytic activity">
    <reaction evidence="8">
        <text>N-terminal S-1,2-diacyl-sn-glyceryl-L-cysteinyl-[lipoprotein] + a glycerophospholipid = N-acyl-S-1,2-diacyl-sn-glyceryl-L-cysteinyl-[lipoprotein] + a 2-acyl-sn-glycero-3-phospholipid + H(+)</text>
        <dbReference type="Rhea" id="RHEA:48228"/>
        <dbReference type="Rhea" id="RHEA-COMP:14681"/>
        <dbReference type="Rhea" id="RHEA-COMP:14684"/>
        <dbReference type="ChEBI" id="CHEBI:15378"/>
        <dbReference type="ChEBI" id="CHEBI:136912"/>
        <dbReference type="ChEBI" id="CHEBI:140656"/>
        <dbReference type="ChEBI" id="CHEBI:140657"/>
        <dbReference type="ChEBI" id="CHEBI:140660"/>
        <dbReference type="EC" id="2.3.1.269"/>
    </reaction>
</comment>
<evidence type="ECO:0000256" key="8">
    <source>
        <dbReference type="HAMAP-Rule" id="MF_01148"/>
    </source>
</evidence>
<evidence type="ECO:0000256" key="7">
    <source>
        <dbReference type="ARBA" id="ARBA00023315"/>
    </source>
</evidence>
<protein>
    <recommendedName>
        <fullName evidence="8">Apolipoprotein N-acyltransferase</fullName>
        <shortName evidence="8">ALP N-acyltransferase</shortName>
        <ecNumber evidence="8">2.3.1.269</ecNumber>
    </recommendedName>
</protein>
<keyword evidence="2 8" id="KW-1003">Cell membrane</keyword>
<evidence type="ECO:0000256" key="2">
    <source>
        <dbReference type="ARBA" id="ARBA00022475"/>
    </source>
</evidence>
<feature type="transmembrane region" description="Helical" evidence="8">
    <location>
        <begin position="152"/>
        <end position="177"/>
    </location>
</feature>
<feature type="region of interest" description="Disordered" evidence="9">
    <location>
        <begin position="378"/>
        <end position="400"/>
    </location>
</feature>
<feature type="transmembrane region" description="Helical" evidence="8">
    <location>
        <begin position="184"/>
        <end position="204"/>
    </location>
</feature>
<evidence type="ECO:0000256" key="1">
    <source>
        <dbReference type="ARBA" id="ARBA00004651"/>
    </source>
</evidence>
<feature type="transmembrane region" description="Helical" evidence="8">
    <location>
        <begin position="29"/>
        <end position="45"/>
    </location>
</feature>
<dbReference type="GO" id="GO:0005886">
    <property type="term" value="C:plasma membrane"/>
    <property type="evidence" value="ECO:0007669"/>
    <property type="project" value="UniProtKB-SubCell"/>
</dbReference>
<feature type="transmembrane region" description="Helical" evidence="8">
    <location>
        <begin position="110"/>
        <end position="132"/>
    </location>
</feature>
<comment type="similarity">
    <text evidence="8">Belongs to the CN hydrolase family. Apolipoprotein N-acyltransferase subfamily.</text>
</comment>
<comment type="pathway">
    <text evidence="8">Protein modification; lipoprotein biosynthesis (N-acyl transfer).</text>
</comment>
<dbReference type="SUPFAM" id="SSF56317">
    <property type="entry name" value="Carbon-nitrogen hydrolase"/>
    <property type="match status" value="1"/>
</dbReference>
<dbReference type="InterPro" id="IPR045378">
    <property type="entry name" value="LNT_N"/>
</dbReference>
<dbReference type="EMBL" id="JAWNFV010000002">
    <property type="protein sequence ID" value="MDY5140025.1"/>
    <property type="molecule type" value="Genomic_DNA"/>
</dbReference>
<keyword evidence="7 8" id="KW-0012">Acyltransferase</keyword>
<evidence type="ECO:0000256" key="5">
    <source>
        <dbReference type="ARBA" id="ARBA00022989"/>
    </source>
</evidence>
<feature type="compositionally biased region" description="Low complexity" evidence="9">
    <location>
        <begin position="380"/>
        <end position="400"/>
    </location>
</feature>
<sequence>MSGVLLRLCGAVLAGLGLFAAFPPLSYGILAPVSIAFLLLVAAHCRPSAGFGYGLLSGCIFFSLHFSWAGEASGALIPQLALAFSQALFTGLVVATWNAMCRARWTRCPLLFLPAVALVWAGAELARSLWPFGGIAWGTLAFSQVDSPLVRLAPWGSTMLVSAAVVICGAALSLALMRVRSGRLFAGASLALSAALLFALPWALPLPATAPTGSLRIGYAQGIVPRAGSLPEGRDQALTVTENLSAATRAINPEDVDLVVWPESASDHDIREHQRARALVSETSTYLGVPMLLGTQSYERDATGQAVSRTNDLVVYLPTETGGEVSAVYSKQHPVPFGEYMPYRDFFRKFSSAVDLVSVDMRAGTTPAVLDIPVGERAPAEGSAPAESPAGGETGTTGAQGTTVRLATPICFEVALGDVGSEAIRQGAQLYVVATNNASFGDSAESAQQFDMVRFRAVEYQRIALQVSTVGISGVVETNGAVRERTEPWTQAAHTTTVALHEGLTPAARFYPYYRDGLLAAAAAAGGIAWVWYARLRWKKG</sequence>
<evidence type="ECO:0000256" key="4">
    <source>
        <dbReference type="ARBA" id="ARBA00022692"/>
    </source>
</evidence>
<keyword evidence="5 8" id="KW-1133">Transmembrane helix</keyword>
<gene>
    <name evidence="8 11" type="primary">lnt</name>
    <name evidence="11" type="ORF">R6G74_01670</name>
    <name evidence="12" type="ORF">R6P33_00020</name>
</gene>
<dbReference type="HAMAP" id="MF_01148">
    <property type="entry name" value="Lnt"/>
    <property type="match status" value="1"/>
</dbReference>
<dbReference type="Pfam" id="PF20154">
    <property type="entry name" value="LNT_N"/>
    <property type="match status" value="1"/>
</dbReference>
<comment type="caution">
    <text evidence="11">The sequence shown here is derived from an EMBL/GenBank/DDBJ whole genome shotgun (WGS) entry which is preliminary data.</text>
</comment>
<comment type="subcellular location">
    <subcellularLocation>
        <location evidence="1 8">Cell membrane</location>
        <topology evidence="1 8">Multi-pass membrane protein</topology>
    </subcellularLocation>
</comment>
<accession>A0AAW9HA77</accession>
<dbReference type="RefSeq" id="WP_180948619.1">
    <property type="nucleotide sequence ID" value="NZ_CAUPFC010000002.1"/>
</dbReference>
<dbReference type="PROSITE" id="PS50263">
    <property type="entry name" value="CN_HYDROLASE"/>
    <property type="match status" value="1"/>
</dbReference>
<evidence type="ECO:0000259" key="10">
    <source>
        <dbReference type="PROSITE" id="PS50263"/>
    </source>
</evidence>
<feature type="transmembrane region" description="Helical" evidence="8">
    <location>
        <begin position="52"/>
        <end position="70"/>
    </location>
</feature>
<keyword evidence="13" id="KW-1185">Reference proteome</keyword>
<dbReference type="PANTHER" id="PTHR38686">
    <property type="entry name" value="APOLIPOPROTEIN N-ACYLTRANSFERASE"/>
    <property type="match status" value="1"/>
</dbReference>
<dbReference type="Proteomes" id="UP001288320">
    <property type="component" value="Unassembled WGS sequence"/>
</dbReference>
<reference evidence="11 13" key="1">
    <citation type="submission" date="2023-10" db="EMBL/GenBank/DDBJ databases">
        <title>Whole Genome based description of the genera Actinobaculum and Actinotignum reveals a complex phylogenetic relationship within the species included in the genus Actinotignum.</title>
        <authorList>
            <person name="Jensen C.S."/>
            <person name="Dargis R."/>
            <person name="Kemp M."/>
            <person name="Christensen J.J."/>
        </authorList>
    </citation>
    <scope>NUCLEOTIDE SEQUENCE</scope>
    <source>
        <strain evidence="12 13">SLA_B089</strain>
        <strain evidence="11">SLA_B245</strain>
    </source>
</reference>
<keyword evidence="3 8" id="KW-0808">Transferase</keyword>